<comment type="caution">
    <text evidence="1">The sequence shown here is derived from an EMBL/GenBank/DDBJ whole genome shotgun (WGS) entry which is preliminary data.</text>
</comment>
<evidence type="ECO:0000313" key="2">
    <source>
        <dbReference type="Proteomes" id="UP000730739"/>
    </source>
</evidence>
<accession>A0ABS4R940</accession>
<proteinExistence type="predicted"/>
<gene>
    <name evidence="1" type="ORF">J2Z31_005963</name>
</gene>
<dbReference type="Proteomes" id="UP000730739">
    <property type="component" value="Unassembled WGS sequence"/>
</dbReference>
<name>A0ABS4R940_9HYPH</name>
<sequence>MHVYCQDAHPTMTDALSSAKDHMILARTNQADRHTPDHLYLLRRGCRCHSHPGFGFRGVWSGAARGVTFCPRKPRRLARVTGGTAWALCPLGGPVVGGTSCLSVSWHAGFSSCETHKRWTAAAWDSRTHTSARLTPRQHKVLATLFVPARRWSLALALVGVSTTSIGVDPSPSELLCP</sequence>
<protein>
    <submittedName>
        <fullName evidence="1">Uncharacterized protein</fullName>
    </submittedName>
</protein>
<organism evidence="1 2">
    <name type="scientific">Sinorhizobium kostiense</name>
    <dbReference type="NCBI Taxonomy" id="76747"/>
    <lineage>
        <taxon>Bacteria</taxon>
        <taxon>Pseudomonadati</taxon>
        <taxon>Pseudomonadota</taxon>
        <taxon>Alphaproteobacteria</taxon>
        <taxon>Hyphomicrobiales</taxon>
        <taxon>Rhizobiaceae</taxon>
        <taxon>Sinorhizobium/Ensifer group</taxon>
        <taxon>Sinorhizobium</taxon>
    </lineage>
</organism>
<dbReference type="EMBL" id="JAGILA010000013">
    <property type="protein sequence ID" value="MBP2239416.1"/>
    <property type="molecule type" value="Genomic_DNA"/>
</dbReference>
<keyword evidence="2" id="KW-1185">Reference proteome</keyword>
<evidence type="ECO:0000313" key="1">
    <source>
        <dbReference type="EMBL" id="MBP2239416.1"/>
    </source>
</evidence>
<reference evidence="1 2" key="1">
    <citation type="submission" date="2021-03" db="EMBL/GenBank/DDBJ databases">
        <title>Genomic Encyclopedia of Type Strains, Phase IV (KMG-IV): sequencing the most valuable type-strain genomes for metagenomic binning, comparative biology and taxonomic classification.</title>
        <authorList>
            <person name="Goeker M."/>
        </authorList>
    </citation>
    <scope>NUCLEOTIDE SEQUENCE [LARGE SCALE GENOMIC DNA]</scope>
    <source>
        <strain evidence="1 2">DSM 13372</strain>
    </source>
</reference>